<feature type="region of interest" description="Disordered" evidence="1">
    <location>
        <begin position="15"/>
        <end position="72"/>
    </location>
</feature>
<gene>
    <name evidence="2" type="ORF">RF55_24995</name>
</gene>
<protein>
    <submittedName>
        <fullName evidence="2">Membrane protein</fullName>
    </submittedName>
</protein>
<feature type="compositionally biased region" description="Basic and acidic residues" evidence="1">
    <location>
        <begin position="45"/>
        <end position="72"/>
    </location>
</feature>
<evidence type="ECO:0000313" key="2">
    <source>
        <dbReference type="EMBL" id="KMQ81849.1"/>
    </source>
</evidence>
<feature type="compositionally biased region" description="Basic and acidic residues" evidence="1">
    <location>
        <begin position="19"/>
        <end position="29"/>
    </location>
</feature>
<keyword evidence="3" id="KW-1185">Reference proteome</keyword>
<evidence type="ECO:0000313" key="3">
    <source>
        <dbReference type="Proteomes" id="UP000036403"/>
    </source>
</evidence>
<dbReference type="PaxDb" id="67767-A0A0J7JUR6"/>
<evidence type="ECO:0000256" key="1">
    <source>
        <dbReference type="SAM" id="MobiDB-lite"/>
    </source>
</evidence>
<organism evidence="2 3">
    <name type="scientific">Lasius niger</name>
    <name type="common">Black garden ant</name>
    <dbReference type="NCBI Taxonomy" id="67767"/>
    <lineage>
        <taxon>Eukaryota</taxon>
        <taxon>Metazoa</taxon>
        <taxon>Ecdysozoa</taxon>
        <taxon>Arthropoda</taxon>
        <taxon>Hexapoda</taxon>
        <taxon>Insecta</taxon>
        <taxon>Pterygota</taxon>
        <taxon>Neoptera</taxon>
        <taxon>Endopterygota</taxon>
        <taxon>Hymenoptera</taxon>
        <taxon>Apocrita</taxon>
        <taxon>Aculeata</taxon>
        <taxon>Formicoidea</taxon>
        <taxon>Formicidae</taxon>
        <taxon>Formicinae</taxon>
        <taxon>Lasius</taxon>
        <taxon>Lasius</taxon>
    </lineage>
</organism>
<proteinExistence type="predicted"/>
<name>A0A0J7JUR6_LASNI</name>
<feature type="non-terminal residue" evidence="2">
    <location>
        <position position="72"/>
    </location>
</feature>
<dbReference type="Proteomes" id="UP000036403">
    <property type="component" value="Unassembled WGS sequence"/>
</dbReference>
<sequence length="72" mass="8167">MVAVNGRNAWILTSTQDRITARRENSPENRRRRPPSSRLANPDRNAPDRNAPDRNAPDRNAPDRNAPDRNAP</sequence>
<reference evidence="2 3" key="1">
    <citation type="submission" date="2015-04" db="EMBL/GenBank/DDBJ databases">
        <title>Lasius niger genome sequencing.</title>
        <authorList>
            <person name="Konorov E.A."/>
            <person name="Nikitin M.A."/>
            <person name="Kirill M.V."/>
            <person name="Chang P."/>
        </authorList>
    </citation>
    <scope>NUCLEOTIDE SEQUENCE [LARGE SCALE GENOMIC DNA]</scope>
    <source>
        <tissue evidence="2">Whole</tissue>
    </source>
</reference>
<dbReference type="AlphaFoldDB" id="A0A0J7JUR6"/>
<accession>A0A0J7JUR6</accession>
<dbReference type="EMBL" id="LBMM01030927">
    <property type="protein sequence ID" value="KMQ81849.1"/>
    <property type="molecule type" value="Genomic_DNA"/>
</dbReference>
<comment type="caution">
    <text evidence="2">The sequence shown here is derived from an EMBL/GenBank/DDBJ whole genome shotgun (WGS) entry which is preliminary data.</text>
</comment>